<evidence type="ECO:0000313" key="2">
    <source>
        <dbReference type="Proteomes" id="UP001497482"/>
    </source>
</evidence>
<reference evidence="1 2" key="1">
    <citation type="submission" date="2024-04" db="EMBL/GenBank/DDBJ databases">
        <authorList>
            <person name="Waldvogel A.-M."/>
            <person name="Schoenle A."/>
        </authorList>
    </citation>
    <scope>NUCLEOTIDE SEQUENCE [LARGE SCALE GENOMIC DNA]</scope>
</reference>
<dbReference type="EMBL" id="OZ035828">
    <property type="protein sequence ID" value="CAL1609387.1"/>
    <property type="molecule type" value="Genomic_DNA"/>
</dbReference>
<protein>
    <submittedName>
        <fullName evidence="1">Uncharacterized protein</fullName>
    </submittedName>
</protein>
<accession>A0AAV2M7R1</accession>
<gene>
    <name evidence="1" type="ORF">KC01_LOCUS36144</name>
</gene>
<evidence type="ECO:0000313" key="1">
    <source>
        <dbReference type="EMBL" id="CAL1609387.1"/>
    </source>
</evidence>
<keyword evidence="2" id="KW-1185">Reference proteome</keyword>
<organism evidence="1 2">
    <name type="scientific">Knipowitschia caucasica</name>
    <name type="common">Caucasian dwarf goby</name>
    <name type="synonym">Pomatoschistus caucasicus</name>
    <dbReference type="NCBI Taxonomy" id="637954"/>
    <lineage>
        <taxon>Eukaryota</taxon>
        <taxon>Metazoa</taxon>
        <taxon>Chordata</taxon>
        <taxon>Craniata</taxon>
        <taxon>Vertebrata</taxon>
        <taxon>Euteleostomi</taxon>
        <taxon>Actinopterygii</taxon>
        <taxon>Neopterygii</taxon>
        <taxon>Teleostei</taxon>
        <taxon>Neoteleostei</taxon>
        <taxon>Acanthomorphata</taxon>
        <taxon>Gobiaria</taxon>
        <taxon>Gobiiformes</taxon>
        <taxon>Gobioidei</taxon>
        <taxon>Gobiidae</taxon>
        <taxon>Gobiinae</taxon>
        <taxon>Knipowitschia</taxon>
    </lineage>
</organism>
<sequence length="79" mass="8905">MQRCGLFRDTLTNRGRHNGHNSLLERPVVHHGQLPAPRTRVRLYVRALSLSRLGEAISRFHLPSSTLSPLLLLLTSAEL</sequence>
<proteinExistence type="predicted"/>
<dbReference type="AlphaFoldDB" id="A0AAV2M7R1"/>
<name>A0AAV2M7R1_KNICA</name>
<dbReference type="Proteomes" id="UP001497482">
    <property type="component" value="Chromosome 6"/>
</dbReference>